<sequence>MRKVAFALVALMLMACGLRTVDSRPEAIVDVTPEMVVGTWRNAGRDATFVFAADGSMQALHVPPEFFLDFQYALTPDFDRNRDRIDAAGSWTLPGGKPSAPALVRNTVSLTFEPGGFIQNRGGVGLEVHGRGSQTMLQFRAIVFTKCPEPCAGGSGVSPSPSR</sequence>
<protein>
    <recommendedName>
        <fullName evidence="4">Lipoprotein</fullName>
    </recommendedName>
</protein>
<dbReference type="EMBL" id="BAAAQD010000004">
    <property type="protein sequence ID" value="GAA1510941.1"/>
    <property type="molecule type" value="Genomic_DNA"/>
</dbReference>
<organism evidence="2 3">
    <name type="scientific">Dactylosporangium maewongense</name>
    <dbReference type="NCBI Taxonomy" id="634393"/>
    <lineage>
        <taxon>Bacteria</taxon>
        <taxon>Bacillati</taxon>
        <taxon>Actinomycetota</taxon>
        <taxon>Actinomycetes</taxon>
        <taxon>Micromonosporales</taxon>
        <taxon>Micromonosporaceae</taxon>
        <taxon>Dactylosporangium</taxon>
    </lineage>
</organism>
<evidence type="ECO:0000313" key="2">
    <source>
        <dbReference type="EMBL" id="GAA1510941.1"/>
    </source>
</evidence>
<evidence type="ECO:0008006" key="4">
    <source>
        <dbReference type="Google" id="ProtNLM"/>
    </source>
</evidence>
<feature type="chain" id="PRO_5047002352" description="Lipoprotein" evidence="1">
    <location>
        <begin position="21"/>
        <end position="163"/>
    </location>
</feature>
<gene>
    <name evidence="2" type="ORF">GCM10009827_026420</name>
</gene>
<evidence type="ECO:0000313" key="3">
    <source>
        <dbReference type="Proteomes" id="UP001501470"/>
    </source>
</evidence>
<dbReference type="Proteomes" id="UP001501470">
    <property type="component" value="Unassembled WGS sequence"/>
</dbReference>
<reference evidence="2 3" key="1">
    <citation type="journal article" date="2019" name="Int. J. Syst. Evol. Microbiol.">
        <title>The Global Catalogue of Microorganisms (GCM) 10K type strain sequencing project: providing services to taxonomists for standard genome sequencing and annotation.</title>
        <authorList>
            <consortium name="The Broad Institute Genomics Platform"/>
            <consortium name="The Broad Institute Genome Sequencing Center for Infectious Disease"/>
            <person name="Wu L."/>
            <person name="Ma J."/>
        </authorList>
    </citation>
    <scope>NUCLEOTIDE SEQUENCE [LARGE SCALE GENOMIC DNA]</scope>
    <source>
        <strain evidence="2 3">JCM 15933</strain>
    </source>
</reference>
<dbReference type="PROSITE" id="PS51257">
    <property type="entry name" value="PROKAR_LIPOPROTEIN"/>
    <property type="match status" value="1"/>
</dbReference>
<evidence type="ECO:0000256" key="1">
    <source>
        <dbReference type="SAM" id="SignalP"/>
    </source>
</evidence>
<name>A0ABN2A451_9ACTN</name>
<keyword evidence="3" id="KW-1185">Reference proteome</keyword>
<comment type="caution">
    <text evidence="2">The sequence shown here is derived from an EMBL/GenBank/DDBJ whole genome shotgun (WGS) entry which is preliminary data.</text>
</comment>
<dbReference type="RefSeq" id="WP_344502118.1">
    <property type="nucleotide sequence ID" value="NZ_BAAAQD010000004.1"/>
</dbReference>
<accession>A0ABN2A451</accession>
<keyword evidence="1" id="KW-0732">Signal</keyword>
<proteinExistence type="predicted"/>
<feature type="signal peptide" evidence="1">
    <location>
        <begin position="1"/>
        <end position="20"/>
    </location>
</feature>